<dbReference type="Proteomes" id="UP000315995">
    <property type="component" value="Chromosome"/>
</dbReference>
<keyword evidence="3" id="KW-1185">Reference proteome</keyword>
<evidence type="ECO:0000313" key="3">
    <source>
        <dbReference type="Proteomes" id="UP000315995"/>
    </source>
</evidence>
<keyword evidence="1" id="KW-0732">Signal</keyword>
<proteinExistence type="predicted"/>
<protein>
    <submittedName>
        <fullName evidence="2">DUF4402 domain-containing protein</fullName>
    </submittedName>
</protein>
<name>A0A4Y6PST8_PERCE</name>
<dbReference type="AlphaFoldDB" id="A0A4Y6PST8"/>
<feature type="chain" id="PRO_5030106373" evidence="1">
    <location>
        <begin position="33"/>
        <end position="179"/>
    </location>
</feature>
<evidence type="ECO:0000256" key="1">
    <source>
        <dbReference type="SAM" id="SignalP"/>
    </source>
</evidence>
<reference evidence="2 3" key="1">
    <citation type="submission" date="2019-06" db="EMBL/GenBank/DDBJ databases">
        <title>Persicimonas caeni gen. nov., sp. nov., a predatory bacterium isolated from solar saltern.</title>
        <authorList>
            <person name="Wang S."/>
        </authorList>
    </citation>
    <scope>NUCLEOTIDE SEQUENCE [LARGE SCALE GENOMIC DNA]</scope>
    <source>
        <strain evidence="2 3">YN101</strain>
    </source>
</reference>
<sequence length="179" mass="18109">MERTMQKSAKVRTGIAVLALALVAAGSSVVYAATETGTAHVEILTNLTIQEVTQMDFGIIAMPSTGTDSFSLDSAGAVTHTGTDGTHSPGTQVVGTYDLTGEPGRLVDISTTVTTDFAAGVRLTEITLDDQVSNAGTPATTTLDTTGAATARMGGTVEVDAGATTGAHTASIDIVANYQ</sequence>
<dbReference type="EMBL" id="CP041186">
    <property type="protein sequence ID" value="QDG51404.1"/>
    <property type="molecule type" value="Genomic_DNA"/>
</dbReference>
<accession>A0A4Y6PST8</accession>
<feature type="signal peptide" evidence="1">
    <location>
        <begin position="1"/>
        <end position="32"/>
    </location>
</feature>
<dbReference type="Pfam" id="PF14352">
    <property type="entry name" value="DUF4402"/>
    <property type="match status" value="1"/>
</dbReference>
<dbReference type="InterPro" id="IPR025514">
    <property type="entry name" value="DUF4402"/>
</dbReference>
<accession>A0A5B8Y3Y0</accession>
<gene>
    <name evidence="2" type="ORF">FIV42_11825</name>
</gene>
<evidence type="ECO:0000313" key="2">
    <source>
        <dbReference type="EMBL" id="QDG51404.1"/>
    </source>
</evidence>
<organism evidence="2 3">
    <name type="scientific">Persicimonas caeni</name>
    <dbReference type="NCBI Taxonomy" id="2292766"/>
    <lineage>
        <taxon>Bacteria</taxon>
        <taxon>Deltaproteobacteria</taxon>
        <taxon>Bradymonadales</taxon>
        <taxon>Bradymonadaceae</taxon>
        <taxon>Persicimonas</taxon>
    </lineage>
</organism>